<proteinExistence type="predicted"/>
<dbReference type="AlphaFoldDB" id="A0A183PKW0"/>
<sequence>MYKYFQSDWRPQSYISQIAGTGHVFTAPLILGQGLIGEIHRSIVLKLSKTIENRAIAQNDTVPLSEINSPRYLIKLLELVFDALFMQARACLLVLRTLNGAKQVYCILLTHLNNISPSELNELSLSSNKNGLLKLQARTGRNSFVSGGDITPGSDNSSASLNLSKVDLNALMGRLPGVETQSGQNLTEKSAPIYPLACRPSGDNILSVYKMVMEFIEAVEWEMIKYTEFSDLHSVSSTHSNTSDDYRQQCQLRTLLKTFIETIYLPGKLSSLRNKLQKSLNSPDVLTSVVSQQTERELNLNRPILLVSTFSFYSRLVSLYFFRS</sequence>
<dbReference type="Proteomes" id="UP000269396">
    <property type="component" value="Unassembled WGS sequence"/>
</dbReference>
<keyword evidence="2" id="KW-1185">Reference proteome</keyword>
<evidence type="ECO:0000313" key="2">
    <source>
        <dbReference type="Proteomes" id="UP000269396"/>
    </source>
</evidence>
<protein>
    <submittedName>
        <fullName evidence="1">Uncharacterized protein</fullName>
    </submittedName>
</protein>
<dbReference type="EMBL" id="UZAL01035310">
    <property type="protein sequence ID" value="VDP67417.1"/>
    <property type="molecule type" value="Genomic_DNA"/>
</dbReference>
<accession>A0A183PKW0</accession>
<name>A0A183PKW0_9TREM</name>
<gene>
    <name evidence="1" type="ORF">SMTD_LOCUS14996</name>
</gene>
<evidence type="ECO:0000313" key="1">
    <source>
        <dbReference type="EMBL" id="VDP67417.1"/>
    </source>
</evidence>
<reference evidence="1 2" key="1">
    <citation type="submission" date="2018-11" db="EMBL/GenBank/DDBJ databases">
        <authorList>
            <consortium name="Pathogen Informatics"/>
        </authorList>
    </citation>
    <scope>NUCLEOTIDE SEQUENCE [LARGE SCALE GENOMIC DNA]</scope>
    <source>
        <strain>Denwood</strain>
        <strain evidence="2">Zambia</strain>
    </source>
</reference>
<organism evidence="1 2">
    <name type="scientific">Schistosoma mattheei</name>
    <dbReference type="NCBI Taxonomy" id="31246"/>
    <lineage>
        <taxon>Eukaryota</taxon>
        <taxon>Metazoa</taxon>
        <taxon>Spiralia</taxon>
        <taxon>Lophotrochozoa</taxon>
        <taxon>Platyhelminthes</taxon>
        <taxon>Trematoda</taxon>
        <taxon>Digenea</taxon>
        <taxon>Strigeidida</taxon>
        <taxon>Schistosomatoidea</taxon>
        <taxon>Schistosomatidae</taxon>
        <taxon>Schistosoma</taxon>
    </lineage>
</organism>
<dbReference type="STRING" id="31246.A0A183PKW0"/>